<evidence type="ECO:0000313" key="5">
    <source>
        <dbReference type="Proteomes" id="UP000053237"/>
    </source>
</evidence>
<dbReference type="PROSITE" id="PS51367">
    <property type="entry name" value="THAUMATIN_2"/>
    <property type="match status" value="1"/>
</dbReference>
<gene>
    <name evidence="4" type="ORF">BN9_130060</name>
</gene>
<feature type="signal peptide" evidence="3">
    <location>
        <begin position="1"/>
        <end position="20"/>
    </location>
</feature>
<evidence type="ECO:0000256" key="1">
    <source>
        <dbReference type="SAM" id="MobiDB-lite"/>
    </source>
</evidence>
<feature type="compositionally biased region" description="Polar residues" evidence="1">
    <location>
        <begin position="422"/>
        <end position="447"/>
    </location>
</feature>
<keyword evidence="2" id="KW-0472">Membrane</keyword>
<feature type="transmembrane region" description="Helical" evidence="2">
    <location>
        <begin position="384"/>
        <end position="406"/>
    </location>
</feature>
<feature type="chain" id="PRO_5001529672" evidence="3">
    <location>
        <begin position="21"/>
        <end position="447"/>
    </location>
</feature>
<keyword evidence="5" id="KW-1185">Reference proteome</keyword>
<evidence type="ECO:0000256" key="3">
    <source>
        <dbReference type="SAM" id="SignalP"/>
    </source>
</evidence>
<dbReference type="Gene3D" id="2.60.110.10">
    <property type="entry name" value="Thaumatin"/>
    <property type="match status" value="1"/>
</dbReference>
<organism evidence="4 5">
    <name type="scientific">Albugo candida</name>
    <dbReference type="NCBI Taxonomy" id="65357"/>
    <lineage>
        <taxon>Eukaryota</taxon>
        <taxon>Sar</taxon>
        <taxon>Stramenopiles</taxon>
        <taxon>Oomycota</taxon>
        <taxon>Peronosporomycetes</taxon>
        <taxon>Albuginales</taxon>
        <taxon>Albuginaceae</taxon>
        <taxon>Albugo</taxon>
    </lineage>
</organism>
<sequence length="447" mass="48553">MSRWKLIMTVLSAYLPRTHSFTVTVWNMCGKDITVYDNIIEETLADHSSLIRTYKKNDNGMIRMGRDPHATLAEFSFTSFAWYDISIVHPKAGNCSSLSKCLQATGSTAFNIDMEISPTKLDGARCVELHCLDKGCADAYKYPSDDTKTHACKLGTDFDLTFCPGNRKTKTPRRPNDTSSHPLTGNSKSTITMVTQNAVHEESRDAFSITVADHTSSVKAGQLKTVTSDLAQKTSKLSFAYETSSTEHTSSSATNARVVPVRSSLKASIGEKRDKTASTTAVGEKRDTTFTTTAFSGEPLSTTASDELDEAASNLENSDVSGETKSVEKGPVARVRAPSAAEIGDVTTLYFHKSSKEERLEMEEAPSTIASINMKKSRGGGSKIGIIVSLVVCTSVIVAACAVYLARKKKKLLDALDDKTESPQFLPNDPSSLDRQYNGNSFSIKPL</sequence>
<dbReference type="InterPro" id="IPR037176">
    <property type="entry name" value="Osmotin/thaumatin-like_sf"/>
</dbReference>
<feature type="compositionally biased region" description="Polar residues" evidence="1">
    <location>
        <begin position="289"/>
        <end position="304"/>
    </location>
</feature>
<comment type="caution">
    <text evidence="4">The sequence shown here is derived from an EMBL/GenBank/DDBJ whole genome shotgun (WGS) entry which is preliminary data.</text>
</comment>
<feature type="region of interest" description="Disordered" evidence="1">
    <location>
        <begin position="312"/>
        <end position="331"/>
    </location>
</feature>
<proteinExistence type="predicted"/>
<feature type="region of interest" description="Disordered" evidence="1">
    <location>
        <begin position="165"/>
        <end position="188"/>
    </location>
</feature>
<keyword evidence="2" id="KW-0812">Transmembrane</keyword>
<dbReference type="InterPro" id="IPR001938">
    <property type="entry name" value="Thaumatin"/>
</dbReference>
<keyword evidence="3" id="KW-0732">Signal</keyword>
<name>A0A024GVA7_9STRA</name>
<feature type="compositionally biased region" description="Polar residues" evidence="1">
    <location>
        <begin position="314"/>
        <end position="324"/>
    </location>
</feature>
<keyword evidence="2" id="KW-1133">Transmembrane helix</keyword>
<dbReference type="SUPFAM" id="SSF49870">
    <property type="entry name" value="Osmotin, thaumatin-like protein"/>
    <property type="match status" value="1"/>
</dbReference>
<accession>A0A024GVA7</accession>
<dbReference type="PANTHER" id="PTHR31737">
    <property type="entry name" value="PROTEIN TOS1"/>
    <property type="match status" value="1"/>
</dbReference>
<dbReference type="SMART" id="SM00205">
    <property type="entry name" value="THN"/>
    <property type="match status" value="1"/>
</dbReference>
<evidence type="ECO:0000313" key="4">
    <source>
        <dbReference type="EMBL" id="CCI50761.1"/>
    </source>
</evidence>
<dbReference type="InParanoid" id="A0A024GVA7"/>
<protein>
    <submittedName>
        <fullName evidence="4">Uncharacterized protein</fullName>
    </submittedName>
</protein>
<dbReference type="PANTHER" id="PTHR31737:SF2">
    <property type="entry name" value="PROTEIN TOS1"/>
    <property type="match status" value="1"/>
</dbReference>
<feature type="region of interest" description="Disordered" evidence="1">
    <location>
        <begin position="420"/>
        <end position="447"/>
    </location>
</feature>
<dbReference type="EMBL" id="CAIX01001106">
    <property type="protein sequence ID" value="CCI50761.1"/>
    <property type="molecule type" value="Genomic_DNA"/>
</dbReference>
<dbReference type="OrthoDB" id="67847at2759"/>
<feature type="compositionally biased region" description="Polar residues" evidence="1">
    <location>
        <begin position="177"/>
        <end position="188"/>
    </location>
</feature>
<dbReference type="Proteomes" id="UP000053237">
    <property type="component" value="Unassembled WGS sequence"/>
</dbReference>
<dbReference type="AlphaFoldDB" id="A0A024GVA7"/>
<feature type="region of interest" description="Disordered" evidence="1">
    <location>
        <begin position="269"/>
        <end position="304"/>
    </location>
</feature>
<reference evidence="4 5" key="1">
    <citation type="submission" date="2012-05" db="EMBL/GenBank/DDBJ databases">
        <title>Recombination and specialization in a pathogen metapopulation.</title>
        <authorList>
            <person name="Gardiner A."/>
            <person name="Kemen E."/>
            <person name="Schultz-Larsen T."/>
            <person name="MacLean D."/>
            <person name="Van Oosterhout C."/>
            <person name="Jones J.D.G."/>
        </authorList>
    </citation>
    <scope>NUCLEOTIDE SEQUENCE [LARGE SCALE GENOMIC DNA]</scope>
    <source>
        <strain evidence="4 5">Ac Nc2</strain>
    </source>
</reference>
<evidence type="ECO:0000256" key="2">
    <source>
        <dbReference type="SAM" id="Phobius"/>
    </source>
</evidence>